<feature type="domain" description="Aminoglycoside phosphotransferase" evidence="1">
    <location>
        <begin position="83"/>
        <end position="165"/>
    </location>
</feature>
<evidence type="ECO:0000259" key="1">
    <source>
        <dbReference type="Pfam" id="PF01636"/>
    </source>
</evidence>
<dbReference type="SUPFAM" id="SSF56112">
    <property type="entry name" value="Protein kinase-like (PK-like)"/>
    <property type="match status" value="1"/>
</dbReference>
<accession>A0ABW1DFA4</accession>
<sequence length="254" mass="28677">MTTDRLAGGNDGGAIRVGRTVRRPVRAWTESVHELLRHLERKGFGGAPRVLGIDEDGREILTYLEGDTLGDELVWPGWTRTEETLVQVARWLRDYHEAVADFVPYAGALWRTGERWTPGTIIVHNDATAFNAAWHDGRLTGFFDWDFAGPTTVDSDVAWMACSWVPLYARRAVALEGFTDFDSRPGRLRLFLDTYGWSGSTDALINEIQARTRARADVIRRRGATGEGLYERLLRRGVADDLDQAVRELDDFPR</sequence>
<comment type="caution">
    <text evidence="2">The sequence shown here is derived from an EMBL/GenBank/DDBJ whole genome shotgun (WGS) entry which is preliminary data.</text>
</comment>
<organism evidence="2 3">
    <name type="scientific">Nonomuraea insulae</name>
    <dbReference type="NCBI Taxonomy" id="1616787"/>
    <lineage>
        <taxon>Bacteria</taxon>
        <taxon>Bacillati</taxon>
        <taxon>Actinomycetota</taxon>
        <taxon>Actinomycetes</taxon>
        <taxon>Streptosporangiales</taxon>
        <taxon>Streptosporangiaceae</taxon>
        <taxon>Nonomuraea</taxon>
    </lineage>
</organism>
<protein>
    <submittedName>
        <fullName evidence="2">Phosphotransferase</fullName>
    </submittedName>
</protein>
<reference evidence="3" key="1">
    <citation type="journal article" date="2019" name="Int. J. Syst. Evol. Microbiol.">
        <title>The Global Catalogue of Microorganisms (GCM) 10K type strain sequencing project: providing services to taxonomists for standard genome sequencing and annotation.</title>
        <authorList>
            <consortium name="The Broad Institute Genomics Platform"/>
            <consortium name="The Broad Institute Genome Sequencing Center for Infectious Disease"/>
            <person name="Wu L."/>
            <person name="Ma J."/>
        </authorList>
    </citation>
    <scope>NUCLEOTIDE SEQUENCE [LARGE SCALE GENOMIC DNA]</scope>
    <source>
        <strain evidence="3">CCUG 53903</strain>
    </source>
</reference>
<evidence type="ECO:0000313" key="3">
    <source>
        <dbReference type="Proteomes" id="UP001596058"/>
    </source>
</evidence>
<proteinExistence type="predicted"/>
<dbReference type="EMBL" id="JBHSPA010000130">
    <property type="protein sequence ID" value="MFC5835503.1"/>
    <property type="molecule type" value="Genomic_DNA"/>
</dbReference>
<keyword evidence="3" id="KW-1185">Reference proteome</keyword>
<dbReference type="Gene3D" id="3.90.1200.10">
    <property type="match status" value="1"/>
</dbReference>
<dbReference type="InterPro" id="IPR011009">
    <property type="entry name" value="Kinase-like_dom_sf"/>
</dbReference>
<dbReference type="Pfam" id="PF01636">
    <property type="entry name" value="APH"/>
    <property type="match status" value="1"/>
</dbReference>
<evidence type="ECO:0000313" key="2">
    <source>
        <dbReference type="EMBL" id="MFC5835503.1"/>
    </source>
</evidence>
<gene>
    <name evidence="2" type="ORF">ACFPZ3_67780</name>
</gene>
<dbReference type="Proteomes" id="UP001596058">
    <property type="component" value="Unassembled WGS sequence"/>
</dbReference>
<name>A0ABW1DFA4_9ACTN</name>
<dbReference type="RefSeq" id="WP_379524919.1">
    <property type="nucleotide sequence ID" value="NZ_JBHSPA010000130.1"/>
</dbReference>
<dbReference type="InterPro" id="IPR002575">
    <property type="entry name" value="Aminoglycoside_PTrfase"/>
</dbReference>